<comment type="similarity">
    <text evidence="1">Belongs to the ROK (NagC/XylR) family.</text>
</comment>
<dbReference type="AlphaFoldDB" id="A0A1H5PTL9"/>
<dbReference type="Pfam" id="PF12802">
    <property type="entry name" value="MarR_2"/>
    <property type="match status" value="1"/>
</dbReference>
<keyword evidence="4" id="KW-1185">Reference proteome</keyword>
<dbReference type="InterPro" id="IPR000600">
    <property type="entry name" value="ROK"/>
</dbReference>
<evidence type="ECO:0000256" key="1">
    <source>
        <dbReference type="ARBA" id="ARBA00006479"/>
    </source>
</evidence>
<name>A0A1H5PTL9_9ACTN</name>
<keyword evidence="3" id="KW-0418">Kinase</keyword>
<sequence>MTQTGHGSGPQVLRLMNCAAVLGAIRAAGTARVTELVRATGLSRPTVTAAVSTLMADGWVEETEAPEIDAPRMGRPARVLRFRADARHVLGIDVGPHKVYCAVADLSGTVVAHARHDVTAARTHAELLDQVETTMRQALAAVPVALPDIAAVGIGTPGIVDDQRGAVVQAPSVPGWSSLELGSLIRQRLDCPVRVENDVNLAVMAERWNGSGSDAENLILVQWGARIGAAVLVDGQLHRGAHGAAGEIGFLELEEEPQGTQADGLGPLESAVGTASILRRAHSLGDESPDSAAVLVAAAAGDPRALQAVDEACARLARGLASFVSAIDPALVVIGGSITLAGDVILAGLRRHLSRRALVEPRLELSRLGDDAVALGAVRLALADAERRLLDVYTTAAAEHPLP</sequence>
<dbReference type="GO" id="GO:0003700">
    <property type="term" value="F:DNA-binding transcription factor activity"/>
    <property type="evidence" value="ECO:0007669"/>
    <property type="project" value="InterPro"/>
</dbReference>
<dbReference type="Pfam" id="PF00480">
    <property type="entry name" value="ROK"/>
    <property type="match status" value="1"/>
</dbReference>
<dbReference type="Proteomes" id="UP000181980">
    <property type="component" value="Unassembled WGS sequence"/>
</dbReference>
<dbReference type="InterPro" id="IPR036388">
    <property type="entry name" value="WH-like_DNA-bd_sf"/>
</dbReference>
<dbReference type="STRING" id="561176.SAMN04488561_5718"/>
<accession>A0A1H5PTL9</accession>
<dbReference type="SUPFAM" id="SSF53067">
    <property type="entry name" value="Actin-like ATPase domain"/>
    <property type="match status" value="1"/>
</dbReference>
<dbReference type="GO" id="GO:0016301">
    <property type="term" value="F:kinase activity"/>
    <property type="evidence" value="ECO:0007669"/>
    <property type="project" value="UniProtKB-KW"/>
</dbReference>
<dbReference type="SUPFAM" id="SSF46785">
    <property type="entry name" value="Winged helix' DNA-binding domain"/>
    <property type="match status" value="1"/>
</dbReference>
<dbReference type="InterPro" id="IPR036390">
    <property type="entry name" value="WH_DNA-bd_sf"/>
</dbReference>
<reference evidence="4" key="1">
    <citation type="submission" date="2016-10" db="EMBL/GenBank/DDBJ databases">
        <authorList>
            <person name="Varghese N."/>
            <person name="Submissions S."/>
        </authorList>
    </citation>
    <scope>NUCLEOTIDE SEQUENCE [LARGE SCALE GENOMIC DNA]</scope>
    <source>
        <strain evidence="4">DSM 45237</strain>
    </source>
</reference>
<dbReference type="Gene3D" id="3.30.420.40">
    <property type="match status" value="2"/>
</dbReference>
<feature type="domain" description="HTH marR-type" evidence="2">
    <location>
        <begin position="19"/>
        <end position="66"/>
    </location>
</feature>
<evidence type="ECO:0000259" key="2">
    <source>
        <dbReference type="Pfam" id="PF12802"/>
    </source>
</evidence>
<organism evidence="3 4">
    <name type="scientific">Jiangella alba</name>
    <dbReference type="NCBI Taxonomy" id="561176"/>
    <lineage>
        <taxon>Bacteria</taxon>
        <taxon>Bacillati</taxon>
        <taxon>Actinomycetota</taxon>
        <taxon>Actinomycetes</taxon>
        <taxon>Jiangellales</taxon>
        <taxon>Jiangellaceae</taxon>
        <taxon>Jiangella</taxon>
    </lineage>
</organism>
<dbReference type="InterPro" id="IPR000835">
    <property type="entry name" value="HTH_MarR-typ"/>
</dbReference>
<evidence type="ECO:0000313" key="4">
    <source>
        <dbReference type="Proteomes" id="UP000181980"/>
    </source>
</evidence>
<dbReference type="PANTHER" id="PTHR18964:SF149">
    <property type="entry name" value="BIFUNCTIONAL UDP-N-ACETYLGLUCOSAMINE 2-EPIMERASE_N-ACETYLMANNOSAMINE KINASE"/>
    <property type="match status" value="1"/>
</dbReference>
<dbReference type="InterPro" id="IPR043129">
    <property type="entry name" value="ATPase_NBD"/>
</dbReference>
<proteinExistence type="inferred from homology"/>
<keyword evidence="3" id="KW-0808">Transferase</keyword>
<protein>
    <submittedName>
        <fullName evidence="3">Sugar kinase of the NBD/HSP70 family, may contain an N-terminal HTH domain</fullName>
    </submittedName>
</protein>
<evidence type="ECO:0000313" key="3">
    <source>
        <dbReference type="EMBL" id="SEF17136.1"/>
    </source>
</evidence>
<dbReference type="Gene3D" id="1.10.10.10">
    <property type="entry name" value="Winged helix-like DNA-binding domain superfamily/Winged helix DNA-binding domain"/>
    <property type="match status" value="1"/>
</dbReference>
<dbReference type="EMBL" id="FNUC01000004">
    <property type="protein sequence ID" value="SEF17136.1"/>
    <property type="molecule type" value="Genomic_DNA"/>
</dbReference>
<dbReference type="PANTHER" id="PTHR18964">
    <property type="entry name" value="ROK (REPRESSOR, ORF, KINASE) FAMILY"/>
    <property type="match status" value="1"/>
</dbReference>
<gene>
    <name evidence="3" type="ORF">SAMN04488561_5718</name>
</gene>